<keyword evidence="1" id="KW-0472">Membrane</keyword>
<evidence type="ECO:0000313" key="3">
    <source>
        <dbReference type="Proteomes" id="UP000230251"/>
    </source>
</evidence>
<protein>
    <recommendedName>
        <fullName evidence="4">Small-conductance mechanosensitive ion channel</fullName>
    </recommendedName>
</protein>
<sequence length="226" mass="24759">MPEYVDILQSAFIDLWAGMVLFLPKLIFAIIVFLLGLVVAHLLRTLVVRVVQLLRIDELMVKLEVKDFFTRAGVKLNVAEFLGWIVKWFVVIVALIASADALGWNQVTIFLSTVVGYLPNVIISVIILLVGLILANFVFEVVKGALDAAKMESSQFLAGISRWAIIIFSFMAALVQLGIAQSLIQVLFTGFVAMIALAGGLAFGLGGREYAARMLSKLSKDLSNKQ</sequence>
<dbReference type="PANTHER" id="PTHR30221">
    <property type="entry name" value="SMALL-CONDUCTANCE MECHANOSENSITIVE CHANNEL"/>
    <property type="match status" value="1"/>
</dbReference>
<dbReference type="Pfam" id="PF05552">
    <property type="entry name" value="MS_channel_1st_1"/>
    <property type="match status" value="2"/>
</dbReference>
<dbReference type="PANTHER" id="PTHR30221:SF1">
    <property type="entry name" value="SMALL-CONDUCTANCE MECHANOSENSITIVE CHANNEL"/>
    <property type="match status" value="1"/>
</dbReference>
<evidence type="ECO:0008006" key="4">
    <source>
        <dbReference type="Google" id="ProtNLM"/>
    </source>
</evidence>
<comment type="caution">
    <text evidence="2">The sequence shown here is derived from an EMBL/GenBank/DDBJ whole genome shotgun (WGS) entry which is preliminary data.</text>
</comment>
<feature type="transmembrane region" description="Helical" evidence="1">
    <location>
        <begin position="26"/>
        <end position="51"/>
    </location>
</feature>
<dbReference type="AlphaFoldDB" id="A0A2M8EPL2"/>
<dbReference type="EMBL" id="PFSI01000030">
    <property type="protein sequence ID" value="PJC24617.1"/>
    <property type="molecule type" value="Genomic_DNA"/>
</dbReference>
<evidence type="ECO:0000313" key="2">
    <source>
        <dbReference type="EMBL" id="PJC24617.1"/>
    </source>
</evidence>
<dbReference type="InterPro" id="IPR008910">
    <property type="entry name" value="MSC_TM_helix"/>
</dbReference>
<dbReference type="Proteomes" id="UP000230251">
    <property type="component" value="Unassembled WGS sequence"/>
</dbReference>
<feature type="transmembrane region" description="Helical" evidence="1">
    <location>
        <begin position="72"/>
        <end position="97"/>
    </location>
</feature>
<gene>
    <name evidence="2" type="ORF">CO057_01985</name>
</gene>
<feature type="transmembrane region" description="Helical" evidence="1">
    <location>
        <begin position="117"/>
        <end position="139"/>
    </location>
</feature>
<feature type="transmembrane region" description="Helical" evidence="1">
    <location>
        <begin position="160"/>
        <end position="180"/>
    </location>
</feature>
<name>A0A2M8EPL2_9BACT</name>
<organism evidence="2 3">
    <name type="scientific">Candidatus Uhrbacteria bacterium CG_4_9_14_0_2_um_filter_41_50</name>
    <dbReference type="NCBI Taxonomy" id="1975031"/>
    <lineage>
        <taxon>Bacteria</taxon>
        <taxon>Candidatus Uhriibacteriota</taxon>
    </lineage>
</organism>
<dbReference type="Gene3D" id="1.10.287.1260">
    <property type="match status" value="1"/>
</dbReference>
<dbReference type="InterPro" id="IPR045275">
    <property type="entry name" value="MscS_archaea/bacteria_type"/>
</dbReference>
<keyword evidence="1" id="KW-0812">Transmembrane</keyword>
<evidence type="ECO:0000256" key="1">
    <source>
        <dbReference type="SAM" id="Phobius"/>
    </source>
</evidence>
<keyword evidence="1" id="KW-1133">Transmembrane helix</keyword>
<accession>A0A2M8EPL2</accession>
<feature type="transmembrane region" description="Helical" evidence="1">
    <location>
        <begin position="186"/>
        <end position="207"/>
    </location>
</feature>
<proteinExistence type="predicted"/>
<reference evidence="3" key="1">
    <citation type="submission" date="2017-09" db="EMBL/GenBank/DDBJ databases">
        <title>Depth-based differentiation of microbial function through sediment-hosted aquifers and enrichment of novel symbionts in the deep terrestrial subsurface.</title>
        <authorList>
            <person name="Probst A.J."/>
            <person name="Ladd B."/>
            <person name="Jarett J.K."/>
            <person name="Geller-Mcgrath D.E."/>
            <person name="Sieber C.M.K."/>
            <person name="Emerson J.B."/>
            <person name="Anantharaman K."/>
            <person name="Thomas B.C."/>
            <person name="Malmstrom R."/>
            <person name="Stieglmeier M."/>
            <person name="Klingl A."/>
            <person name="Woyke T."/>
            <person name="Ryan C.M."/>
            <person name="Banfield J.F."/>
        </authorList>
    </citation>
    <scope>NUCLEOTIDE SEQUENCE [LARGE SCALE GENOMIC DNA]</scope>
</reference>
<dbReference type="GO" id="GO:0008381">
    <property type="term" value="F:mechanosensitive monoatomic ion channel activity"/>
    <property type="evidence" value="ECO:0007669"/>
    <property type="project" value="InterPro"/>
</dbReference>